<feature type="region of interest" description="Disordered" evidence="1">
    <location>
        <begin position="383"/>
        <end position="411"/>
    </location>
</feature>
<dbReference type="GO" id="GO:0016757">
    <property type="term" value="F:glycosyltransferase activity"/>
    <property type="evidence" value="ECO:0007669"/>
    <property type="project" value="InterPro"/>
</dbReference>
<reference evidence="2 3" key="1">
    <citation type="submission" date="2019-06" db="EMBL/GenBank/DDBJ databases">
        <title>Draft genome sequence of the filamentous fungus Phialemoniopsis curvata isolated from diesel fuel.</title>
        <authorList>
            <person name="Varaljay V.A."/>
            <person name="Lyon W.J."/>
            <person name="Crouch A.L."/>
            <person name="Drake C.E."/>
            <person name="Hollomon J.M."/>
            <person name="Nadeau L.J."/>
            <person name="Nunn H.S."/>
            <person name="Stevenson B.S."/>
            <person name="Bojanowski C.L."/>
            <person name="Crookes-Goodson W.J."/>
        </authorList>
    </citation>
    <scope>NUCLEOTIDE SEQUENCE [LARGE SCALE GENOMIC DNA]</scope>
    <source>
        <strain evidence="2 3">D216</strain>
    </source>
</reference>
<dbReference type="OrthoDB" id="409543at2759"/>
<evidence type="ECO:0008006" key="4">
    <source>
        <dbReference type="Google" id="ProtNLM"/>
    </source>
</evidence>
<dbReference type="InterPro" id="IPR008441">
    <property type="entry name" value="AfumC-like_glycosyl_Trfase"/>
</dbReference>
<dbReference type="InParanoid" id="A0A507B7Q4"/>
<sequence length="411" mass="45728">MGDITDAISTGSDYASLSDEEIIARLCTYTPVNPDSEKNVWAYWDKGLVNAPAWNQRNVVSWVRRLGPSWTVRVLDIVGGSPTHVSKYVDDSYLPKAFLDKDLPGPHAAASASDLVRLPLLYQYGGVWIDVGLLLFRSLDALCWDALTEPGTSYELAGFAVNMGPEVGMIFNGFIAARKGCICAKYWHDILLEAWRHTNSISGMSSHPLLRHLPRYEPPSRNGKMPPFRYAQFADYLSQVFALERLRHLTDPETGWNGPEYFDAKVLLFDCVSEVYWAERLTNWDGKKQFELLGQQREGAVEEDGGYKEADAFVSGILSKSSTMKISHGLPTAGRVYLAELWDKPENADADRKPGSFAAYLRWASEHFEQTLPLQPVKMPLVPGSSLTGGILTGRGKPREEEGQENCADGT</sequence>
<evidence type="ECO:0000256" key="1">
    <source>
        <dbReference type="SAM" id="MobiDB-lite"/>
    </source>
</evidence>
<dbReference type="Gene3D" id="3.90.550.20">
    <property type="match status" value="1"/>
</dbReference>
<accession>A0A507B7Q4</accession>
<dbReference type="RefSeq" id="XP_030997538.1">
    <property type="nucleotide sequence ID" value="XM_031135700.1"/>
</dbReference>
<dbReference type="SUPFAM" id="SSF53448">
    <property type="entry name" value="Nucleotide-diphospho-sugar transferases"/>
    <property type="match status" value="1"/>
</dbReference>
<dbReference type="InterPro" id="IPR029044">
    <property type="entry name" value="Nucleotide-diphossugar_trans"/>
</dbReference>
<dbReference type="AlphaFoldDB" id="A0A507B7Q4"/>
<organism evidence="2 3">
    <name type="scientific">Thyridium curvatum</name>
    <dbReference type="NCBI Taxonomy" id="1093900"/>
    <lineage>
        <taxon>Eukaryota</taxon>
        <taxon>Fungi</taxon>
        <taxon>Dikarya</taxon>
        <taxon>Ascomycota</taxon>
        <taxon>Pezizomycotina</taxon>
        <taxon>Sordariomycetes</taxon>
        <taxon>Sordariomycetidae</taxon>
        <taxon>Thyridiales</taxon>
        <taxon>Thyridiaceae</taxon>
        <taxon>Thyridium</taxon>
    </lineage>
</organism>
<dbReference type="EMBL" id="SKBQ01000001">
    <property type="protein sequence ID" value="TPX15827.1"/>
    <property type="molecule type" value="Genomic_DNA"/>
</dbReference>
<dbReference type="Pfam" id="PF05704">
    <property type="entry name" value="Caps_synth"/>
    <property type="match status" value="1"/>
</dbReference>
<protein>
    <recommendedName>
        <fullName evidence="4">Capsule polysaccharide biosynthesis protein</fullName>
    </recommendedName>
</protein>
<dbReference type="Proteomes" id="UP000319257">
    <property type="component" value="Unassembled WGS sequence"/>
</dbReference>
<keyword evidence="3" id="KW-1185">Reference proteome</keyword>
<proteinExistence type="predicted"/>
<dbReference type="GeneID" id="41967608"/>
<evidence type="ECO:0000313" key="2">
    <source>
        <dbReference type="EMBL" id="TPX15827.1"/>
    </source>
</evidence>
<name>A0A507B7Q4_9PEZI</name>
<gene>
    <name evidence="2" type="ORF">E0L32_000161</name>
</gene>
<comment type="caution">
    <text evidence="2">The sequence shown here is derived from an EMBL/GenBank/DDBJ whole genome shotgun (WGS) entry which is preliminary data.</text>
</comment>
<evidence type="ECO:0000313" key="3">
    <source>
        <dbReference type="Proteomes" id="UP000319257"/>
    </source>
</evidence>